<gene>
    <name evidence="10" type="ORF">SNE40_018691</name>
</gene>
<evidence type="ECO:0000256" key="1">
    <source>
        <dbReference type="ARBA" id="ARBA00001974"/>
    </source>
</evidence>
<dbReference type="EMBL" id="JAZGQO010000014">
    <property type="protein sequence ID" value="KAK6170255.1"/>
    <property type="molecule type" value="Genomic_DNA"/>
</dbReference>
<dbReference type="PANTHER" id="PTHR43429">
    <property type="entry name" value="PYRIDINE NUCLEOTIDE-DISULFIDE OXIDOREDUCTASE DOMAIN-CONTAINING"/>
    <property type="match status" value="1"/>
</dbReference>
<evidence type="ECO:0000256" key="2">
    <source>
        <dbReference type="ARBA" id="ARBA00008147"/>
    </source>
</evidence>
<keyword evidence="4" id="KW-0285">Flavoprotein</keyword>
<feature type="region of interest" description="Disordered" evidence="7">
    <location>
        <begin position="201"/>
        <end position="222"/>
    </location>
</feature>
<proteinExistence type="inferred from homology"/>
<dbReference type="SUPFAM" id="SSF51735">
    <property type="entry name" value="NAD(P)-binding Rossmann-fold domains"/>
    <property type="match status" value="1"/>
</dbReference>
<keyword evidence="11" id="KW-1185">Reference proteome</keyword>
<evidence type="ECO:0000256" key="6">
    <source>
        <dbReference type="ARBA" id="ARBA00023002"/>
    </source>
</evidence>
<comment type="cofactor">
    <cofactor evidence="1">
        <name>FAD</name>
        <dbReference type="ChEBI" id="CHEBI:57692"/>
    </cofactor>
</comment>
<dbReference type="Pfam" id="PF07992">
    <property type="entry name" value="Pyr_redox_2"/>
    <property type="match status" value="2"/>
</dbReference>
<dbReference type="InterPro" id="IPR036188">
    <property type="entry name" value="FAD/NAD-bd_sf"/>
</dbReference>
<keyword evidence="6" id="KW-0560">Oxidoreductase</keyword>
<feature type="domain" description="NADH-rubredoxin oxidoreductase C-terminal" evidence="9">
    <location>
        <begin position="397"/>
        <end position="463"/>
    </location>
</feature>
<dbReference type="Gene3D" id="3.30.390.30">
    <property type="match status" value="1"/>
</dbReference>
<sequence length="484" mass="53578">MNLKADFAIIGGGIGGVTCAETLSHLNPDTNIVLITASSLIKTVTNLVQVSERIESFDVEEKPKSYLESTLPNVQVVHAAVAILDSENHILKTSDGTSVGYKKVCICTGGRPKVIVEDNPFVLGIRDTESVQEFQKRLKNARRIIVIGNGGIATELVYEVEGCEVIWAIKDKSISSAFVDAGAAQFFLPCVNKEKTESRKPLKRHKYTEEDDVTRPKNVTGGALGPDWSVNRDMVGNQQGSHKVHIEYSVEMANIFKLDEIKTNGKKIENPSTFDQITDDWPVCVELTNGKIYGADFIVSATGVVPNSHQFSANNFEIAEDGGIKVNDKMETNVKDVFAAGDICTASWIPAPHWIQMRLWSQARQMGCYAAKSMVASLSNEDVTLDFCFELFTHMTKFFNYKVILLGKFNGQGLGEGQEILLRFTEGVEYVKAIIQDGHLQGAVLIGETDLEETFENLILNKIDLTLFKEHLLDPNIDIEDFFD</sequence>
<evidence type="ECO:0000259" key="8">
    <source>
        <dbReference type="Pfam" id="PF07992"/>
    </source>
</evidence>
<dbReference type="GO" id="GO:0016491">
    <property type="term" value="F:oxidoreductase activity"/>
    <property type="evidence" value="ECO:0007669"/>
    <property type="project" value="UniProtKB-KW"/>
</dbReference>
<dbReference type="AlphaFoldDB" id="A0AAN8J5G5"/>
<dbReference type="PRINTS" id="PR00368">
    <property type="entry name" value="FADPNR"/>
</dbReference>
<dbReference type="Pfam" id="PF18267">
    <property type="entry name" value="Rubredoxin_C"/>
    <property type="match status" value="1"/>
</dbReference>
<feature type="domain" description="FAD/NAD(P)-binding" evidence="8">
    <location>
        <begin position="6"/>
        <end position="159"/>
    </location>
</feature>
<dbReference type="InterPro" id="IPR036291">
    <property type="entry name" value="NAD(P)-bd_dom_sf"/>
</dbReference>
<evidence type="ECO:0000256" key="5">
    <source>
        <dbReference type="ARBA" id="ARBA00022827"/>
    </source>
</evidence>
<dbReference type="Proteomes" id="UP001347796">
    <property type="component" value="Unassembled WGS sequence"/>
</dbReference>
<dbReference type="Gene3D" id="3.50.50.60">
    <property type="entry name" value="FAD/NAD(P)-binding domain"/>
    <property type="match status" value="3"/>
</dbReference>
<evidence type="ECO:0000256" key="3">
    <source>
        <dbReference type="ARBA" id="ARBA00018240"/>
    </source>
</evidence>
<name>A0AAN8J5G5_PATCE</name>
<evidence type="ECO:0000256" key="7">
    <source>
        <dbReference type="SAM" id="MobiDB-lite"/>
    </source>
</evidence>
<comment type="caution">
    <text evidence="10">The sequence shown here is derived from an EMBL/GenBank/DDBJ whole genome shotgun (WGS) entry which is preliminary data.</text>
</comment>
<protein>
    <recommendedName>
        <fullName evidence="3">Pyridine nucleotide-disulfide oxidoreductase domain-containing protein 1</fullName>
    </recommendedName>
</protein>
<reference evidence="10 11" key="1">
    <citation type="submission" date="2024-01" db="EMBL/GenBank/DDBJ databases">
        <title>The genome of the rayed Mediterranean limpet Patella caerulea (Linnaeus, 1758).</title>
        <authorList>
            <person name="Anh-Thu Weber A."/>
            <person name="Halstead-Nussloch G."/>
        </authorList>
    </citation>
    <scope>NUCLEOTIDE SEQUENCE [LARGE SCALE GENOMIC DNA]</scope>
    <source>
        <strain evidence="10">AATW-2023a</strain>
        <tissue evidence="10">Whole specimen</tissue>
    </source>
</reference>
<evidence type="ECO:0000313" key="11">
    <source>
        <dbReference type="Proteomes" id="UP001347796"/>
    </source>
</evidence>
<evidence type="ECO:0000256" key="4">
    <source>
        <dbReference type="ARBA" id="ARBA00022630"/>
    </source>
</evidence>
<dbReference type="InterPro" id="IPR041575">
    <property type="entry name" value="Rubredoxin_C"/>
</dbReference>
<keyword evidence="5" id="KW-0274">FAD</keyword>
<dbReference type="PRINTS" id="PR00411">
    <property type="entry name" value="PNDRDTASEI"/>
</dbReference>
<comment type="similarity">
    <text evidence="2">Belongs to the class-I pyridine nucleotide-disulfide oxidoreductase family. PYROXD1 subfamily.</text>
</comment>
<dbReference type="InterPro" id="IPR016156">
    <property type="entry name" value="FAD/NAD-linked_Rdtase_dimer_sf"/>
</dbReference>
<organism evidence="10 11">
    <name type="scientific">Patella caerulea</name>
    <name type="common">Rayed Mediterranean limpet</name>
    <dbReference type="NCBI Taxonomy" id="87958"/>
    <lineage>
        <taxon>Eukaryota</taxon>
        <taxon>Metazoa</taxon>
        <taxon>Spiralia</taxon>
        <taxon>Lophotrochozoa</taxon>
        <taxon>Mollusca</taxon>
        <taxon>Gastropoda</taxon>
        <taxon>Patellogastropoda</taxon>
        <taxon>Patelloidea</taxon>
        <taxon>Patellidae</taxon>
        <taxon>Patella</taxon>
    </lineage>
</organism>
<dbReference type="SUPFAM" id="SSF51905">
    <property type="entry name" value="FAD/NAD(P)-binding domain"/>
    <property type="match status" value="1"/>
</dbReference>
<dbReference type="InterPro" id="IPR050260">
    <property type="entry name" value="FAD-bd_OxRdtase"/>
</dbReference>
<feature type="domain" description="FAD/NAD(P)-binding" evidence="8">
    <location>
        <begin position="260"/>
        <end position="367"/>
    </location>
</feature>
<evidence type="ECO:0000259" key="9">
    <source>
        <dbReference type="Pfam" id="PF18267"/>
    </source>
</evidence>
<dbReference type="InterPro" id="IPR023753">
    <property type="entry name" value="FAD/NAD-binding_dom"/>
</dbReference>
<accession>A0AAN8J5G5</accession>
<dbReference type="PANTHER" id="PTHR43429:SF2">
    <property type="entry name" value="PYRIDINE NUCLEOTIDE-DISULFIDE OXIDOREDUCTASE DOMAIN-CONTAINING PROTEIN 1"/>
    <property type="match status" value="1"/>
</dbReference>
<evidence type="ECO:0000313" key="10">
    <source>
        <dbReference type="EMBL" id="KAK6170255.1"/>
    </source>
</evidence>